<dbReference type="InParanoid" id="A0A067N4X0"/>
<accession>A0A067N4X0</accession>
<dbReference type="Proteomes" id="UP000027195">
    <property type="component" value="Unassembled WGS sequence"/>
</dbReference>
<protein>
    <submittedName>
        <fullName evidence="1">Uncharacterized protein</fullName>
    </submittedName>
</protein>
<reference evidence="2" key="1">
    <citation type="journal article" date="2014" name="Proc. Natl. Acad. Sci. U.S.A.">
        <title>Extensive sampling of basidiomycete genomes demonstrates inadequacy of the white-rot/brown-rot paradigm for wood decay fungi.</title>
        <authorList>
            <person name="Riley R."/>
            <person name="Salamov A.A."/>
            <person name="Brown D.W."/>
            <person name="Nagy L.G."/>
            <person name="Floudas D."/>
            <person name="Held B.W."/>
            <person name="Levasseur A."/>
            <person name="Lombard V."/>
            <person name="Morin E."/>
            <person name="Otillar R."/>
            <person name="Lindquist E.A."/>
            <person name="Sun H."/>
            <person name="LaButti K.M."/>
            <person name="Schmutz J."/>
            <person name="Jabbour D."/>
            <person name="Luo H."/>
            <person name="Baker S.E."/>
            <person name="Pisabarro A.G."/>
            <person name="Walton J.D."/>
            <person name="Blanchette R.A."/>
            <person name="Henrissat B."/>
            <person name="Martin F."/>
            <person name="Cullen D."/>
            <person name="Hibbett D.S."/>
            <person name="Grigoriev I.V."/>
        </authorList>
    </citation>
    <scope>NUCLEOTIDE SEQUENCE [LARGE SCALE GENOMIC DNA]</scope>
    <source>
        <strain evidence="2">FD-172 SS1</strain>
    </source>
</reference>
<dbReference type="Gene3D" id="3.80.10.10">
    <property type="entry name" value="Ribonuclease Inhibitor"/>
    <property type="match status" value="1"/>
</dbReference>
<dbReference type="AlphaFoldDB" id="A0A067N4X0"/>
<dbReference type="InterPro" id="IPR032675">
    <property type="entry name" value="LRR_dom_sf"/>
</dbReference>
<name>A0A067N4X0_BOTB1</name>
<organism evidence="1 2">
    <name type="scientific">Botryobasidium botryosum (strain FD-172 SS1)</name>
    <dbReference type="NCBI Taxonomy" id="930990"/>
    <lineage>
        <taxon>Eukaryota</taxon>
        <taxon>Fungi</taxon>
        <taxon>Dikarya</taxon>
        <taxon>Basidiomycota</taxon>
        <taxon>Agaricomycotina</taxon>
        <taxon>Agaricomycetes</taxon>
        <taxon>Cantharellales</taxon>
        <taxon>Botryobasidiaceae</taxon>
        <taxon>Botryobasidium</taxon>
    </lineage>
</organism>
<proteinExistence type="predicted"/>
<dbReference type="STRING" id="930990.A0A067N4X0"/>
<dbReference type="SUPFAM" id="SSF52047">
    <property type="entry name" value="RNI-like"/>
    <property type="match status" value="1"/>
</dbReference>
<keyword evidence="2" id="KW-1185">Reference proteome</keyword>
<sequence>MNDTEYGIVPQLMGTLIDHIRLARRDHRRGDLGGEKQSAASARGPSISSLTELDAQVEIIEAATNAVNRWTAQTIASLHRRRNQLTSLCRHLPNEILSSIFELVEELPYPKFGGHGMPTPPIPLLHVSSAWRETALATPRLWIHINVASMPTAMVESLLRWSKHASLDIKCDIYPSDPPRGFRNLALIAPHSDRWGSLRAHGIKEVLALLQSHAPRLEALRVATVGQDEQITLGTIFPGAISLRKLTLDGVHIPFNSPVYSRLKELILVRISTQSTVGDLIQAMEASPELHALHLDNVEFLPEQSHHTLTKPIKLPYLCELTVLSRYLDTRSIYRILSSIRDTPPSLMINMWIELEIVSPLSQGFGDIFPQSEGVEYSIQSLVRAESLRISAFTPCILINGFLSGAPLFKLEISGHNMIRGPFLPSLGRVFPMPHLRSLTFTASLEKVAGVETAFLTICENLPYIEELEVDECHWSVLEILVNHQVLPCLKKLSLGTIARLSEASLIRLVESRARPRIARPDGDLGVTPLGGGVGSLQFLGLLYCPSITEATVAELRGLVDEVVVWDEEDD</sequence>
<evidence type="ECO:0000313" key="2">
    <source>
        <dbReference type="Proteomes" id="UP000027195"/>
    </source>
</evidence>
<evidence type="ECO:0000313" key="1">
    <source>
        <dbReference type="EMBL" id="KDQ19187.1"/>
    </source>
</evidence>
<dbReference type="HOGENOM" id="CLU_024199_1_2_1"/>
<gene>
    <name evidence="1" type="ORF">BOTBODRAFT_486156</name>
</gene>
<dbReference type="OrthoDB" id="3266451at2759"/>
<dbReference type="EMBL" id="KL198020">
    <property type="protein sequence ID" value="KDQ19187.1"/>
    <property type="molecule type" value="Genomic_DNA"/>
</dbReference>